<evidence type="ECO:0000256" key="4">
    <source>
        <dbReference type="ARBA" id="ARBA00022692"/>
    </source>
</evidence>
<dbReference type="SUPFAM" id="SSF82861">
    <property type="entry name" value="Mechanosensitive channel protein MscS (YggB), transmembrane region"/>
    <property type="match status" value="1"/>
</dbReference>
<dbReference type="AlphaFoldDB" id="A0A432WCJ8"/>
<dbReference type="Pfam" id="PF00924">
    <property type="entry name" value="MS_channel_2nd"/>
    <property type="match status" value="1"/>
</dbReference>
<dbReference type="PANTHER" id="PTHR30221:SF20">
    <property type="entry name" value="SMALL-CONDUCTANCE MECHANOSENSITIVE CHANNEL"/>
    <property type="match status" value="1"/>
</dbReference>
<dbReference type="RefSeq" id="WP_126800016.1">
    <property type="nucleotide sequence ID" value="NZ_PIPO01000007.1"/>
</dbReference>
<dbReference type="Pfam" id="PF21088">
    <property type="entry name" value="MS_channel_1st"/>
    <property type="match status" value="1"/>
</dbReference>
<evidence type="ECO:0000256" key="7">
    <source>
        <dbReference type="RuleBase" id="RU369025"/>
    </source>
</evidence>
<evidence type="ECO:0000313" key="10">
    <source>
        <dbReference type="EMBL" id="RUO29650.1"/>
    </source>
</evidence>
<accession>A0A432WCJ8</accession>
<dbReference type="PANTHER" id="PTHR30221">
    <property type="entry name" value="SMALL-CONDUCTANCE MECHANOSENSITIVE CHANNEL"/>
    <property type="match status" value="1"/>
</dbReference>
<keyword evidence="4 7" id="KW-0812">Transmembrane</keyword>
<evidence type="ECO:0000256" key="2">
    <source>
        <dbReference type="ARBA" id="ARBA00008017"/>
    </source>
</evidence>
<protein>
    <recommendedName>
        <fullName evidence="7">Small-conductance mechanosensitive channel</fullName>
    </recommendedName>
</protein>
<sequence length="274" mass="30499">MDILQQVLQPLQGADGGAWLRALGYLLLGIVLRNILIHGMRKYVDTHTSPHKAILFRRAMSYSIVFIFVLIALSELGFHSGVLLAVAGVLSVAIGFASQASTSNFISGLFLLGEKSFKVGDVIAVNATRGEVVSIDWLAIKIRTFDNLYVRVPNDDLIKGHVINFAKFQIRRIDLNFWVDLGTDCVQLEEVLTRLIQPHTDFLRDPEPDLFRLGIGVLGLQVQWSVWTQTEGFFDARSKLIDLMLPAMQNAGVVITQTPSVVQGQDSSYRMPYP</sequence>
<feature type="domain" description="Mechanosensitive ion channel transmembrane helices 2/3" evidence="9">
    <location>
        <begin position="61"/>
        <end position="99"/>
    </location>
</feature>
<keyword evidence="6 7" id="KW-0472">Membrane</keyword>
<keyword evidence="7" id="KW-0406">Ion transport</keyword>
<comment type="subcellular location">
    <subcellularLocation>
        <location evidence="7">Cell inner membrane</location>
        <topology evidence="7">Multi-pass membrane protein</topology>
    </subcellularLocation>
    <subcellularLocation>
        <location evidence="1">Cell membrane</location>
        <topology evidence="1">Multi-pass membrane protein</topology>
    </subcellularLocation>
</comment>
<dbReference type="InterPro" id="IPR011066">
    <property type="entry name" value="MscS_channel_C_sf"/>
</dbReference>
<keyword evidence="3" id="KW-1003">Cell membrane</keyword>
<comment type="similarity">
    <text evidence="2 7">Belongs to the MscS (TC 1.A.23) family.</text>
</comment>
<evidence type="ECO:0000259" key="9">
    <source>
        <dbReference type="Pfam" id="PF21088"/>
    </source>
</evidence>
<evidence type="ECO:0000256" key="1">
    <source>
        <dbReference type="ARBA" id="ARBA00004651"/>
    </source>
</evidence>
<gene>
    <name evidence="10" type="ORF">CWE14_14430</name>
</gene>
<dbReference type="EMBL" id="PIPO01000007">
    <property type="protein sequence ID" value="RUO29650.1"/>
    <property type="molecule type" value="Genomic_DNA"/>
</dbReference>
<dbReference type="GO" id="GO:0005886">
    <property type="term" value="C:plasma membrane"/>
    <property type="evidence" value="ECO:0007669"/>
    <property type="project" value="UniProtKB-SubCell"/>
</dbReference>
<feature type="transmembrane region" description="Helical" evidence="7">
    <location>
        <begin position="18"/>
        <end position="38"/>
    </location>
</feature>
<organism evidence="10 11">
    <name type="scientific">Aliidiomarina soli</name>
    <dbReference type="NCBI Taxonomy" id="1928574"/>
    <lineage>
        <taxon>Bacteria</taxon>
        <taxon>Pseudomonadati</taxon>
        <taxon>Pseudomonadota</taxon>
        <taxon>Gammaproteobacteria</taxon>
        <taxon>Alteromonadales</taxon>
        <taxon>Idiomarinaceae</taxon>
        <taxon>Aliidiomarina</taxon>
    </lineage>
</organism>
<keyword evidence="11" id="KW-1185">Reference proteome</keyword>
<dbReference type="SUPFAM" id="SSF82689">
    <property type="entry name" value="Mechanosensitive channel protein MscS (YggB), C-terminal domain"/>
    <property type="match status" value="1"/>
</dbReference>
<comment type="caution">
    <text evidence="7">Lacks conserved residue(s) required for the propagation of feature annotation.</text>
</comment>
<dbReference type="InterPro" id="IPR023408">
    <property type="entry name" value="MscS_beta-dom_sf"/>
</dbReference>
<comment type="function">
    <text evidence="7">Mechanosensitive channel that participates in the regulation of osmotic pressure changes within the cell, opening in response to stretch forces in the membrane lipid bilayer, without the need for other proteins. Contributes to normal resistance to hypoosmotic shock. Forms an ion channel of 1.0 nanosiemens conductance with a slight preference for anions.</text>
</comment>
<keyword evidence="7" id="KW-0997">Cell inner membrane</keyword>
<evidence type="ECO:0000259" key="8">
    <source>
        <dbReference type="Pfam" id="PF00924"/>
    </source>
</evidence>
<dbReference type="Proteomes" id="UP000287823">
    <property type="component" value="Unassembled WGS sequence"/>
</dbReference>
<dbReference type="InterPro" id="IPR045275">
    <property type="entry name" value="MscS_archaea/bacteria_type"/>
</dbReference>
<dbReference type="InterPro" id="IPR010920">
    <property type="entry name" value="LSM_dom_sf"/>
</dbReference>
<dbReference type="GO" id="GO:0008381">
    <property type="term" value="F:mechanosensitive monoatomic ion channel activity"/>
    <property type="evidence" value="ECO:0007669"/>
    <property type="project" value="InterPro"/>
</dbReference>
<comment type="caution">
    <text evidence="10">The sequence shown here is derived from an EMBL/GenBank/DDBJ whole genome shotgun (WGS) entry which is preliminary data.</text>
</comment>
<dbReference type="Gene3D" id="3.30.70.100">
    <property type="match status" value="1"/>
</dbReference>
<comment type="subunit">
    <text evidence="7">Homoheptamer.</text>
</comment>
<keyword evidence="5 7" id="KW-1133">Transmembrane helix</keyword>
<dbReference type="InterPro" id="IPR049142">
    <property type="entry name" value="MS_channel_1st"/>
</dbReference>
<evidence type="ECO:0000256" key="5">
    <source>
        <dbReference type="ARBA" id="ARBA00022989"/>
    </source>
</evidence>
<dbReference type="InterPro" id="IPR011014">
    <property type="entry name" value="MscS_channel_TM-2"/>
</dbReference>
<dbReference type="Gene3D" id="2.30.30.60">
    <property type="match status" value="1"/>
</dbReference>
<evidence type="ECO:0000256" key="6">
    <source>
        <dbReference type="ARBA" id="ARBA00023136"/>
    </source>
</evidence>
<reference evidence="10 11" key="1">
    <citation type="journal article" date="2011" name="Front. Microbiol.">
        <title>Genomic signatures of strain selection and enhancement in Bacillus atrophaeus var. globigii, a historical biowarfare simulant.</title>
        <authorList>
            <person name="Gibbons H.S."/>
            <person name="Broomall S.M."/>
            <person name="McNew L.A."/>
            <person name="Daligault H."/>
            <person name="Chapman C."/>
            <person name="Bruce D."/>
            <person name="Karavis M."/>
            <person name="Krepps M."/>
            <person name="McGregor P.A."/>
            <person name="Hong C."/>
            <person name="Park K.H."/>
            <person name="Akmal A."/>
            <person name="Feldman A."/>
            <person name="Lin J.S."/>
            <person name="Chang W.E."/>
            <person name="Higgs B.W."/>
            <person name="Demirev P."/>
            <person name="Lindquist J."/>
            <person name="Liem A."/>
            <person name="Fochler E."/>
            <person name="Read T.D."/>
            <person name="Tapia R."/>
            <person name="Johnson S."/>
            <person name="Bishop-Lilly K.A."/>
            <person name="Detter C."/>
            <person name="Han C."/>
            <person name="Sozhamannan S."/>
            <person name="Rosenzweig C.N."/>
            <person name="Skowronski E.W."/>
        </authorList>
    </citation>
    <scope>NUCLEOTIDE SEQUENCE [LARGE SCALE GENOMIC DNA]</scope>
    <source>
        <strain evidence="10 11">Y4G10-17</strain>
    </source>
</reference>
<feature type="domain" description="Mechanosensitive ion channel MscS" evidence="8">
    <location>
        <begin position="101"/>
        <end position="166"/>
    </location>
</feature>
<name>A0A432WCJ8_9GAMM</name>
<evidence type="ECO:0000313" key="11">
    <source>
        <dbReference type="Proteomes" id="UP000287823"/>
    </source>
</evidence>
<keyword evidence="7" id="KW-0407">Ion channel</keyword>
<dbReference type="InterPro" id="IPR006685">
    <property type="entry name" value="MscS_channel_2nd"/>
</dbReference>
<dbReference type="SUPFAM" id="SSF50182">
    <property type="entry name" value="Sm-like ribonucleoproteins"/>
    <property type="match status" value="1"/>
</dbReference>
<feature type="transmembrane region" description="Helical" evidence="7">
    <location>
        <begin position="59"/>
        <end position="78"/>
    </location>
</feature>
<keyword evidence="7" id="KW-0813">Transport</keyword>
<evidence type="ECO:0000256" key="3">
    <source>
        <dbReference type="ARBA" id="ARBA00022475"/>
    </source>
</evidence>
<dbReference type="Gene3D" id="1.10.287.1260">
    <property type="match status" value="1"/>
</dbReference>
<proteinExistence type="inferred from homology"/>